<reference evidence="1" key="1">
    <citation type="submission" date="2021-12" db="EMBL/GenBank/DDBJ databases">
        <authorList>
            <person name="Cha I.-T."/>
            <person name="Lee K.-E."/>
            <person name="Park S.-J."/>
        </authorList>
    </citation>
    <scope>NUCLEOTIDE SEQUENCE</scope>
    <source>
        <strain evidence="1">YSM-43</strain>
    </source>
</reference>
<keyword evidence="2" id="KW-1185">Reference proteome</keyword>
<sequence>MSSKIDISSTAVEKGIELVQGFLEKLVGATLEETGLLLGDKIRIFRLNNQIKMLVKAQEICKQNNITLKQLSVKALVPLLEYSSLEDNETLQEKWSNLLVNLIDTKENYESSIFPFILNQLSSNELLIIEKIYNYKNENSHLIDYSSIDSNFTNIERINLIRLGLIEMDITSKTNKNKATLLLGGRQFGLSDLGKMFIESCTLHK</sequence>
<dbReference type="Proteomes" id="UP000830454">
    <property type="component" value="Chromosome"/>
</dbReference>
<evidence type="ECO:0000313" key="2">
    <source>
        <dbReference type="Proteomes" id="UP000830454"/>
    </source>
</evidence>
<dbReference type="Pfam" id="PF14337">
    <property type="entry name" value="Abi_alpha"/>
    <property type="match status" value="1"/>
</dbReference>
<organism evidence="1 2">
    <name type="scientific">Flavobacterium sediminilitoris</name>
    <dbReference type="NCBI Taxonomy" id="2024526"/>
    <lineage>
        <taxon>Bacteria</taxon>
        <taxon>Pseudomonadati</taxon>
        <taxon>Bacteroidota</taxon>
        <taxon>Flavobacteriia</taxon>
        <taxon>Flavobacteriales</taxon>
        <taxon>Flavobacteriaceae</taxon>
        <taxon>Flavobacterium</taxon>
    </lineage>
</organism>
<reference evidence="1" key="2">
    <citation type="submission" date="2022-04" db="EMBL/GenBank/DDBJ databases">
        <title>Complete Genome Sequence of Flavobacterium sediminilitoris YSM-43, Isolated from a Tidal Sediment.</title>
        <authorList>
            <person name="Lee P.A."/>
        </authorList>
    </citation>
    <scope>NUCLEOTIDE SEQUENCE</scope>
    <source>
        <strain evidence="1">YSM-43</strain>
    </source>
</reference>
<dbReference type="InterPro" id="IPR025506">
    <property type="entry name" value="Abi_alpha"/>
</dbReference>
<accession>A0ABY4HLJ3</accession>
<gene>
    <name evidence="1" type="ORF">LXD69_16045</name>
</gene>
<dbReference type="RefSeq" id="WP_246916123.1">
    <property type="nucleotide sequence ID" value="NZ_CP090145.1"/>
</dbReference>
<proteinExistence type="predicted"/>
<protein>
    <submittedName>
        <fullName evidence="1">DUF4393 domain-containing protein</fullName>
    </submittedName>
</protein>
<name>A0ABY4HLJ3_9FLAO</name>
<dbReference type="EMBL" id="CP090145">
    <property type="protein sequence ID" value="UOX33531.1"/>
    <property type="molecule type" value="Genomic_DNA"/>
</dbReference>
<evidence type="ECO:0000313" key="1">
    <source>
        <dbReference type="EMBL" id="UOX33531.1"/>
    </source>
</evidence>